<protein>
    <submittedName>
        <fullName evidence="8">Flp pilus assembly protein TadB</fullName>
    </submittedName>
</protein>
<gene>
    <name evidence="8" type="ORF">NCTC12282_00182</name>
</gene>
<dbReference type="AlphaFoldDB" id="A0A484ZAA4"/>
<evidence type="ECO:0000313" key="8">
    <source>
        <dbReference type="EMBL" id="VFS45310.1"/>
    </source>
</evidence>
<keyword evidence="2" id="KW-1003">Cell membrane</keyword>
<organism evidence="8 9">
    <name type="scientific">Budvicia aquatica</name>
    <dbReference type="NCBI Taxonomy" id="82979"/>
    <lineage>
        <taxon>Bacteria</taxon>
        <taxon>Pseudomonadati</taxon>
        <taxon>Pseudomonadota</taxon>
        <taxon>Gammaproteobacteria</taxon>
        <taxon>Enterobacterales</taxon>
        <taxon>Budviciaceae</taxon>
        <taxon>Budvicia</taxon>
    </lineage>
</organism>
<comment type="subcellular location">
    <subcellularLocation>
        <location evidence="1">Cell membrane</location>
        <topology evidence="1">Multi-pass membrane protein</topology>
    </subcellularLocation>
</comment>
<evidence type="ECO:0000313" key="9">
    <source>
        <dbReference type="Proteomes" id="UP000373449"/>
    </source>
</evidence>
<evidence type="ECO:0000259" key="7">
    <source>
        <dbReference type="Pfam" id="PF00482"/>
    </source>
</evidence>
<proteinExistence type="predicted"/>
<feature type="transmembrane region" description="Helical" evidence="6">
    <location>
        <begin position="93"/>
        <end position="113"/>
    </location>
</feature>
<keyword evidence="4 6" id="KW-1133">Transmembrane helix</keyword>
<dbReference type="GO" id="GO:0005886">
    <property type="term" value="C:plasma membrane"/>
    <property type="evidence" value="ECO:0007669"/>
    <property type="project" value="UniProtKB-SubCell"/>
</dbReference>
<feature type="transmembrane region" description="Helical" evidence="6">
    <location>
        <begin position="270"/>
        <end position="289"/>
    </location>
</feature>
<dbReference type="Proteomes" id="UP000373449">
    <property type="component" value="Unassembled WGS sequence"/>
</dbReference>
<feature type="transmembrane region" description="Helical" evidence="6">
    <location>
        <begin position="232"/>
        <end position="250"/>
    </location>
</feature>
<dbReference type="InterPro" id="IPR042094">
    <property type="entry name" value="T2SS_GspF_sf"/>
</dbReference>
<feature type="domain" description="Type II secretion system protein GspF" evidence="7">
    <location>
        <begin position="128"/>
        <end position="248"/>
    </location>
</feature>
<evidence type="ECO:0000256" key="4">
    <source>
        <dbReference type="ARBA" id="ARBA00022989"/>
    </source>
</evidence>
<keyword evidence="3 6" id="KW-0812">Transmembrane</keyword>
<evidence type="ECO:0000256" key="3">
    <source>
        <dbReference type="ARBA" id="ARBA00022692"/>
    </source>
</evidence>
<dbReference type="Gene3D" id="1.20.81.30">
    <property type="entry name" value="Type II secretion system (T2SS), domain F"/>
    <property type="match status" value="1"/>
</dbReference>
<accession>A0A484ZAA4</accession>
<name>A0A484ZAA4_9GAMM</name>
<sequence>MMIYLVVIIAGVLLLIINSYSWRKQCDSYNAVKNEQHIRGSISLWLSRFFNEWMQYFRGYNNEKVIRNSTIMFVIFTGTMFVNAYWTRFNWPVVIMLTTVLIFGGLIRFGRIANRKLFDSSFPEILSVVNAAVSSGSSIHHALERCGKDVSGPLGAEFHLIGRRLNLGEDAEVVFSDAYQRFKYKEFYFFIIVMLVSIQRGGQLRVLMARLSRVLASSKAMERKKLAMTSEARMSAKIVAAIPLLFFIGMKFMSPENFDYIINDPTGRLILYYVLISEGLGLGIIWILVKRAT</sequence>
<dbReference type="PANTHER" id="PTHR35007:SF2">
    <property type="entry name" value="PILUS ASSEMBLE PROTEIN"/>
    <property type="match status" value="1"/>
</dbReference>
<evidence type="ECO:0000256" key="6">
    <source>
        <dbReference type="SAM" id="Phobius"/>
    </source>
</evidence>
<dbReference type="InterPro" id="IPR018076">
    <property type="entry name" value="T2SS_GspF_dom"/>
</dbReference>
<reference evidence="8 9" key="1">
    <citation type="submission" date="2019-03" db="EMBL/GenBank/DDBJ databases">
        <authorList>
            <consortium name="Pathogen Informatics"/>
        </authorList>
    </citation>
    <scope>NUCLEOTIDE SEQUENCE [LARGE SCALE GENOMIC DNA]</scope>
    <source>
        <strain evidence="8 9">NCTC12282</strain>
    </source>
</reference>
<dbReference type="EMBL" id="CAADJA010000002">
    <property type="protein sequence ID" value="VFS45310.1"/>
    <property type="molecule type" value="Genomic_DNA"/>
</dbReference>
<feature type="transmembrane region" description="Helical" evidence="6">
    <location>
        <begin position="65"/>
        <end position="86"/>
    </location>
</feature>
<evidence type="ECO:0000256" key="5">
    <source>
        <dbReference type="ARBA" id="ARBA00023136"/>
    </source>
</evidence>
<evidence type="ECO:0000256" key="2">
    <source>
        <dbReference type="ARBA" id="ARBA00022475"/>
    </source>
</evidence>
<dbReference type="PANTHER" id="PTHR35007">
    <property type="entry name" value="INTEGRAL MEMBRANE PROTEIN-RELATED"/>
    <property type="match status" value="1"/>
</dbReference>
<dbReference type="Pfam" id="PF00482">
    <property type="entry name" value="T2SSF"/>
    <property type="match status" value="1"/>
</dbReference>
<dbReference type="RefSeq" id="WP_227659980.1">
    <property type="nucleotide sequence ID" value="NZ_CAADJA010000002.1"/>
</dbReference>
<evidence type="ECO:0000256" key="1">
    <source>
        <dbReference type="ARBA" id="ARBA00004651"/>
    </source>
</evidence>
<keyword evidence="5 6" id="KW-0472">Membrane</keyword>